<dbReference type="InterPro" id="IPR001584">
    <property type="entry name" value="Integrase_cat-core"/>
</dbReference>
<dbReference type="InterPro" id="IPR012337">
    <property type="entry name" value="RNaseH-like_sf"/>
</dbReference>
<accession>D3IVI3</accession>
<evidence type="ECO:0000313" key="3">
    <source>
        <dbReference type="EMBL" id="ADB85323.1"/>
    </source>
</evidence>
<dbReference type="EMBL" id="GQ252840">
    <property type="protein sequence ID" value="ADB85323.1"/>
    <property type="molecule type" value="Genomic_DNA"/>
</dbReference>
<dbReference type="InterPro" id="IPR025724">
    <property type="entry name" value="GAG-pre-integrase_dom"/>
</dbReference>
<proteinExistence type="predicted"/>
<protein>
    <submittedName>
        <fullName evidence="3">Putative retrotransposon protein</fullName>
    </submittedName>
</protein>
<dbReference type="InterPro" id="IPR039537">
    <property type="entry name" value="Retrotran_Ty1/copia-like"/>
</dbReference>
<dbReference type="AlphaFoldDB" id="D3IVI3"/>
<evidence type="ECO:0000259" key="2">
    <source>
        <dbReference type="PROSITE" id="PS50994"/>
    </source>
</evidence>
<dbReference type="Pfam" id="PF14223">
    <property type="entry name" value="Retrotran_gag_2"/>
    <property type="match status" value="1"/>
</dbReference>
<dbReference type="GO" id="GO:0003676">
    <property type="term" value="F:nucleic acid binding"/>
    <property type="evidence" value="ECO:0007669"/>
    <property type="project" value="InterPro"/>
</dbReference>
<reference evidence="3" key="1">
    <citation type="journal article" date="2010" name="J. Integr. Plant Biol.">
        <title>Insights into the bamboo genome: syntenic relationships to rice and sorghum.</title>
        <authorList>
            <person name="Gui Y.J."/>
            <person name="Zhou Y."/>
            <person name="Wang Y."/>
            <person name="Wang S."/>
            <person name="Wang S.Y."/>
            <person name="Hu Y."/>
            <person name="Bo S.P."/>
            <person name="Chen H."/>
            <person name="Zhou C.P."/>
            <person name="Ma N.X."/>
            <person name="Zhang T.Z."/>
            <person name="Fan L.J."/>
        </authorList>
    </citation>
    <scope>NUCLEOTIDE SEQUENCE</scope>
    <source>
        <tissue evidence="3">Shoot</tissue>
    </source>
</reference>
<organism evidence="3">
    <name type="scientific">Phyllostachys edulis</name>
    <name type="common">Tortoise shell bamboo</name>
    <name type="synonym">Bambusa edulis</name>
    <dbReference type="NCBI Taxonomy" id="38705"/>
    <lineage>
        <taxon>Eukaryota</taxon>
        <taxon>Viridiplantae</taxon>
        <taxon>Streptophyta</taxon>
        <taxon>Embryophyta</taxon>
        <taxon>Tracheophyta</taxon>
        <taxon>Spermatophyta</taxon>
        <taxon>Magnoliopsida</taxon>
        <taxon>Liliopsida</taxon>
        <taxon>Poales</taxon>
        <taxon>Poaceae</taxon>
        <taxon>BOP clade</taxon>
        <taxon>Bambusoideae</taxon>
        <taxon>Arundinarodae</taxon>
        <taxon>Arundinarieae</taxon>
        <taxon>Arundinariinae</taxon>
        <taxon>Phyllostachys</taxon>
    </lineage>
</organism>
<dbReference type="Pfam" id="PF25597">
    <property type="entry name" value="SH3_retrovirus"/>
    <property type="match status" value="1"/>
</dbReference>
<dbReference type="PANTHER" id="PTHR42648:SF21">
    <property type="entry name" value="CYSTEINE-RICH RLK (RECEPTOR-LIKE PROTEIN KINASE) 8"/>
    <property type="match status" value="1"/>
</dbReference>
<sequence length="727" mass="81911">MRLHRSKSWSYRISAQLASAYKIRYYRQVNLGHTAQSGTTVVITASEGPATWEVVRVPLVLPEVATLASAALLANNNKAKNLLYAGLGRQEYDKICNLETAHEIWHTLETYHEGSSQIKQVRQTVFKSEYNKFEMRLGESIDDVFSRFNKVINQMRVVDIEYSQSENATHLLATINTKEWEMKATTIEENINLSDLILELLYSKLKTHEIKRVDYPKKENMAFIADPLKRTSDGSSESLSGFSLACLSTIHEEELESIPKAELALLVKKFTRVYNNQSMSDADSGSEEDKEEELPQDKKKGKAKDFTGMCFMADSINDDEDYRGRGKNTWVNNKFILKDVALVDKLRYNLLSVSQLLDDGYETRFKKNAYRVLDSAGELVFGISRVGMIFGADFSESLTGSLKCLIASSSEFWLWHRRLEHIGFDQLTRVSSLDLMRGLPKLKAITDAVFFLASKDEVFDHFHDLVLRLASELSSVLRAICSDNGTEFKNASFASFCVERGIEHQFSSPHVPQQNGVVERKNRTLVEMARTILDEYSTPRRFWAETIATACYIANRVFLRPSLGKTSYELRFGRKPSVSHFRVFRAKCFILNIGNLDKFELRTSDGLFLGYPAHSRGFRVFNVETNVVQETCNVTFDETSPSARSDVSGDTQAIESIFVDEDDDEVDNVLPPAADAPVPAPESASTTSPSIEAPAASSSSAEPAEVEEMLSPQALHFTFRGVTLRIR</sequence>
<dbReference type="GO" id="GO:0015074">
    <property type="term" value="P:DNA integration"/>
    <property type="evidence" value="ECO:0007669"/>
    <property type="project" value="InterPro"/>
</dbReference>
<dbReference type="SUPFAM" id="SSF53098">
    <property type="entry name" value="Ribonuclease H-like"/>
    <property type="match status" value="1"/>
</dbReference>
<feature type="compositionally biased region" description="Low complexity" evidence="1">
    <location>
        <begin position="671"/>
        <end position="703"/>
    </location>
</feature>
<feature type="region of interest" description="Disordered" evidence="1">
    <location>
        <begin position="666"/>
        <end position="707"/>
    </location>
</feature>
<dbReference type="Gene3D" id="3.30.420.10">
    <property type="entry name" value="Ribonuclease H-like superfamily/Ribonuclease H"/>
    <property type="match status" value="1"/>
</dbReference>
<evidence type="ECO:0000256" key="1">
    <source>
        <dbReference type="SAM" id="MobiDB-lite"/>
    </source>
</evidence>
<feature type="domain" description="Integrase catalytic" evidence="2">
    <location>
        <begin position="407"/>
        <end position="575"/>
    </location>
</feature>
<dbReference type="PANTHER" id="PTHR42648">
    <property type="entry name" value="TRANSPOSASE, PUTATIVE-RELATED"/>
    <property type="match status" value="1"/>
</dbReference>
<feature type="region of interest" description="Disordered" evidence="1">
    <location>
        <begin position="278"/>
        <end position="301"/>
    </location>
</feature>
<dbReference type="InterPro" id="IPR036397">
    <property type="entry name" value="RNaseH_sf"/>
</dbReference>
<dbReference type="InterPro" id="IPR057670">
    <property type="entry name" value="SH3_retrovirus"/>
</dbReference>
<dbReference type="Pfam" id="PF13976">
    <property type="entry name" value="gag_pre-integrs"/>
    <property type="match status" value="1"/>
</dbReference>
<name>D3IVI3_PHYED</name>
<dbReference type="PROSITE" id="PS50994">
    <property type="entry name" value="INTEGRASE"/>
    <property type="match status" value="1"/>
</dbReference>